<accession>A0A6S6PNJ5</accession>
<evidence type="ECO:0000313" key="1">
    <source>
        <dbReference type="EMBL" id="BCI68630.1"/>
    </source>
</evidence>
<reference evidence="1 2" key="1">
    <citation type="submission" date="2020-07" db="EMBL/GenBank/DDBJ databases">
        <title>Complete Genome Sequence of an acetic acid bacterium, Acetobacter aceti JCM20276.</title>
        <authorList>
            <person name="Hirose Y."/>
            <person name="Mihara H."/>
        </authorList>
    </citation>
    <scope>NUCLEOTIDE SEQUENCE [LARGE SCALE GENOMIC DNA]</scope>
    <source>
        <strain evidence="1 2">JCM20276</strain>
    </source>
</reference>
<organism evidence="1 2">
    <name type="scientific">Acetobacter aceti</name>
    <dbReference type="NCBI Taxonomy" id="435"/>
    <lineage>
        <taxon>Bacteria</taxon>
        <taxon>Pseudomonadati</taxon>
        <taxon>Pseudomonadota</taxon>
        <taxon>Alphaproteobacteria</taxon>
        <taxon>Acetobacterales</taxon>
        <taxon>Acetobacteraceae</taxon>
        <taxon>Acetobacter</taxon>
        <taxon>Acetobacter subgen. Acetobacter</taxon>
    </lineage>
</organism>
<dbReference type="EMBL" id="AP023326">
    <property type="protein sequence ID" value="BCI68630.1"/>
    <property type="molecule type" value="Genomic_DNA"/>
</dbReference>
<dbReference type="Proteomes" id="UP000515220">
    <property type="component" value="Chromosome"/>
</dbReference>
<proteinExistence type="predicted"/>
<sequence>MPSADDRERFERDETDRSVALHGIFEEWLASLQPPKSAEWCEMSGVPRTIAAEQAGQADLTVLGRPLADDPDYVRQAFDGVLYDARATVLITPLRCRQTLARHPVIAWYPSASLEQLITEARPLLEQASQITVIIGEERENEEKIPDIVQELRSVNIPVSVDRFIIPTVGVGEEVRKRALSAGGDLLIMGAYTHSHFLEWLFGGATWDILAHDTLPILTHH</sequence>
<dbReference type="AlphaFoldDB" id="A0A6S6PNJ5"/>
<dbReference type="Gene3D" id="3.40.50.12370">
    <property type="match status" value="1"/>
</dbReference>
<dbReference type="SUPFAM" id="SSF52402">
    <property type="entry name" value="Adenine nucleotide alpha hydrolases-like"/>
    <property type="match status" value="1"/>
</dbReference>
<evidence type="ECO:0008006" key="3">
    <source>
        <dbReference type="Google" id="ProtNLM"/>
    </source>
</evidence>
<name>A0A6S6PNJ5_ACEAC</name>
<protein>
    <recommendedName>
        <fullName evidence="3">UspA domain-containing protein</fullName>
    </recommendedName>
</protein>
<gene>
    <name evidence="1" type="ORF">AAJCM20276_32540</name>
</gene>
<evidence type="ECO:0000313" key="2">
    <source>
        <dbReference type="Proteomes" id="UP000515220"/>
    </source>
</evidence>